<sequence length="98" mass="11292">LHANTTPDFPKQQTDCEYRLLMDKQEQYSSDRITQFIQQHVGNVVLERESAAELVYGIKRGESKQIERLINALDQNTQTIGINSYGLSMTTIEDVFLR</sequence>
<name>A0A820LH86_9BILA</name>
<accession>A0A820LH86</accession>
<dbReference type="Proteomes" id="UP000663823">
    <property type="component" value="Unassembled WGS sequence"/>
</dbReference>
<protein>
    <submittedName>
        <fullName evidence="1">Uncharacterized protein</fullName>
    </submittedName>
</protein>
<organism evidence="1 2">
    <name type="scientific">Rotaria sordida</name>
    <dbReference type="NCBI Taxonomy" id="392033"/>
    <lineage>
        <taxon>Eukaryota</taxon>
        <taxon>Metazoa</taxon>
        <taxon>Spiralia</taxon>
        <taxon>Gnathifera</taxon>
        <taxon>Rotifera</taxon>
        <taxon>Eurotatoria</taxon>
        <taxon>Bdelloidea</taxon>
        <taxon>Philodinida</taxon>
        <taxon>Philodinidae</taxon>
        <taxon>Rotaria</taxon>
    </lineage>
</organism>
<evidence type="ECO:0000313" key="1">
    <source>
        <dbReference type="EMBL" id="CAF4355583.1"/>
    </source>
</evidence>
<dbReference type="EMBL" id="CAJOAX010065258">
    <property type="protein sequence ID" value="CAF4355583.1"/>
    <property type="molecule type" value="Genomic_DNA"/>
</dbReference>
<dbReference type="AlphaFoldDB" id="A0A820LH86"/>
<evidence type="ECO:0000313" key="2">
    <source>
        <dbReference type="Proteomes" id="UP000663823"/>
    </source>
</evidence>
<comment type="caution">
    <text evidence="1">The sequence shown here is derived from an EMBL/GenBank/DDBJ whole genome shotgun (WGS) entry which is preliminary data.</text>
</comment>
<proteinExistence type="predicted"/>
<reference evidence="1" key="1">
    <citation type="submission" date="2021-02" db="EMBL/GenBank/DDBJ databases">
        <authorList>
            <person name="Nowell W R."/>
        </authorList>
    </citation>
    <scope>NUCLEOTIDE SEQUENCE</scope>
</reference>
<feature type="non-terminal residue" evidence="1">
    <location>
        <position position="1"/>
    </location>
</feature>
<gene>
    <name evidence="1" type="ORF">OTI717_LOCUS43690</name>
</gene>